<dbReference type="AlphaFoldDB" id="A0AAV9DQI1"/>
<evidence type="ECO:0000256" key="1">
    <source>
        <dbReference type="SAM" id="MobiDB-lite"/>
    </source>
</evidence>
<feature type="compositionally biased region" description="Pro residues" evidence="1">
    <location>
        <begin position="23"/>
        <end position="37"/>
    </location>
</feature>
<comment type="caution">
    <text evidence="2">The sequence shown here is derived from an EMBL/GenBank/DDBJ whole genome shotgun (WGS) entry which is preliminary data.</text>
</comment>
<proteinExistence type="predicted"/>
<dbReference type="Proteomes" id="UP001180020">
    <property type="component" value="Unassembled WGS sequence"/>
</dbReference>
<accession>A0AAV9DQI1</accession>
<evidence type="ECO:0000313" key="3">
    <source>
        <dbReference type="Proteomes" id="UP001180020"/>
    </source>
</evidence>
<keyword evidence="3" id="KW-1185">Reference proteome</keyword>
<gene>
    <name evidence="2" type="ORF">QJS10_CPB12g01833</name>
</gene>
<evidence type="ECO:0000313" key="2">
    <source>
        <dbReference type="EMBL" id="KAK1302573.1"/>
    </source>
</evidence>
<reference evidence="2" key="2">
    <citation type="submission" date="2023-06" db="EMBL/GenBank/DDBJ databases">
        <authorList>
            <person name="Ma L."/>
            <person name="Liu K.-W."/>
            <person name="Li Z."/>
            <person name="Hsiao Y.-Y."/>
            <person name="Qi Y."/>
            <person name="Fu T."/>
            <person name="Tang G."/>
            <person name="Zhang D."/>
            <person name="Sun W.-H."/>
            <person name="Liu D.-K."/>
            <person name="Li Y."/>
            <person name="Chen G.-Z."/>
            <person name="Liu X.-D."/>
            <person name="Liao X.-Y."/>
            <person name="Jiang Y.-T."/>
            <person name="Yu X."/>
            <person name="Hao Y."/>
            <person name="Huang J."/>
            <person name="Zhao X.-W."/>
            <person name="Ke S."/>
            <person name="Chen Y.-Y."/>
            <person name="Wu W.-L."/>
            <person name="Hsu J.-L."/>
            <person name="Lin Y.-F."/>
            <person name="Huang M.-D."/>
            <person name="Li C.-Y."/>
            <person name="Huang L."/>
            <person name="Wang Z.-W."/>
            <person name="Zhao X."/>
            <person name="Zhong W.-Y."/>
            <person name="Peng D.-H."/>
            <person name="Ahmad S."/>
            <person name="Lan S."/>
            <person name="Zhang J.-S."/>
            <person name="Tsai W.-C."/>
            <person name="Van De Peer Y."/>
            <person name="Liu Z.-J."/>
        </authorList>
    </citation>
    <scope>NUCLEOTIDE SEQUENCE</scope>
    <source>
        <strain evidence="2">CP</strain>
        <tissue evidence="2">Leaves</tissue>
    </source>
</reference>
<feature type="compositionally biased region" description="Polar residues" evidence="1">
    <location>
        <begin position="57"/>
        <end position="72"/>
    </location>
</feature>
<feature type="compositionally biased region" description="Low complexity" evidence="1">
    <location>
        <begin position="1"/>
        <end position="22"/>
    </location>
</feature>
<reference evidence="2" key="1">
    <citation type="journal article" date="2023" name="Nat. Commun.">
        <title>Diploid and tetraploid genomes of Acorus and the evolution of monocots.</title>
        <authorList>
            <person name="Ma L."/>
            <person name="Liu K.W."/>
            <person name="Li Z."/>
            <person name="Hsiao Y.Y."/>
            <person name="Qi Y."/>
            <person name="Fu T."/>
            <person name="Tang G.D."/>
            <person name="Zhang D."/>
            <person name="Sun W.H."/>
            <person name="Liu D.K."/>
            <person name="Li Y."/>
            <person name="Chen G.Z."/>
            <person name="Liu X.D."/>
            <person name="Liao X.Y."/>
            <person name="Jiang Y.T."/>
            <person name="Yu X."/>
            <person name="Hao Y."/>
            <person name="Huang J."/>
            <person name="Zhao X.W."/>
            <person name="Ke S."/>
            <person name="Chen Y.Y."/>
            <person name="Wu W.L."/>
            <person name="Hsu J.L."/>
            <person name="Lin Y.F."/>
            <person name="Huang M.D."/>
            <person name="Li C.Y."/>
            <person name="Huang L."/>
            <person name="Wang Z.W."/>
            <person name="Zhao X."/>
            <person name="Zhong W.Y."/>
            <person name="Peng D.H."/>
            <person name="Ahmad S."/>
            <person name="Lan S."/>
            <person name="Zhang J.S."/>
            <person name="Tsai W.C."/>
            <person name="Van de Peer Y."/>
            <person name="Liu Z.J."/>
        </authorList>
    </citation>
    <scope>NUCLEOTIDE SEQUENCE</scope>
    <source>
        <strain evidence="2">CP</strain>
    </source>
</reference>
<feature type="region of interest" description="Disordered" evidence="1">
    <location>
        <begin position="1"/>
        <end position="93"/>
    </location>
</feature>
<protein>
    <submittedName>
        <fullName evidence="2">Uncharacterized protein</fullName>
    </submittedName>
</protein>
<organism evidence="2 3">
    <name type="scientific">Acorus calamus</name>
    <name type="common">Sweet flag</name>
    <dbReference type="NCBI Taxonomy" id="4465"/>
    <lineage>
        <taxon>Eukaryota</taxon>
        <taxon>Viridiplantae</taxon>
        <taxon>Streptophyta</taxon>
        <taxon>Embryophyta</taxon>
        <taxon>Tracheophyta</taxon>
        <taxon>Spermatophyta</taxon>
        <taxon>Magnoliopsida</taxon>
        <taxon>Liliopsida</taxon>
        <taxon>Acoraceae</taxon>
        <taxon>Acorus</taxon>
    </lineage>
</organism>
<dbReference type="EMBL" id="JAUJYO010000012">
    <property type="protein sequence ID" value="KAK1302573.1"/>
    <property type="molecule type" value="Genomic_DNA"/>
</dbReference>
<name>A0AAV9DQI1_ACOCL</name>
<sequence>MDLLETAAARPSTLSSSTASSASPPPQAASGHGPPPSASGASGPSIPTPSPTDSPTQGLRSRTQKSALTSRPSMMLKQSRPLGATWTEGRQRS</sequence>